<evidence type="ECO:0000313" key="6">
    <source>
        <dbReference type="Proteomes" id="UP000799428"/>
    </source>
</evidence>
<dbReference type="OrthoDB" id="5422068at2759"/>
<dbReference type="Pfam" id="PF04828">
    <property type="entry name" value="GFA"/>
    <property type="match status" value="1"/>
</dbReference>
<name>A0A6G1JR97_9PLEO</name>
<protein>
    <recommendedName>
        <fullName evidence="4">CENP-V/GFA domain-containing protein</fullName>
    </recommendedName>
</protein>
<dbReference type="InterPro" id="IPR006913">
    <property type="entry name" value="CENP-V/GFA"/>
</dbReference>
<dbReference type="InterPro" id="IPR011057">
    <property type="entry name" value="Mss4-like_sf"/>
</dbReference>
<keyword evidence="3" id="KW-0862">Zinc</keyword>
<dbReference type="GO" id="GO:0016846">
    <property type="term" value="F:carbon-sulfur lyase activity"/>
    <property type="evidence" value="ECO:0007669"/>
    <property type="project" value="InterPro"/>
</dbReference>
<evidence type="ECO:0000256" key="2">
    <source>
        <dbReference type="ARBA" id="ARBA00022723"/>
    </source>
</evidence>
<evidence type="ECO:0000313" key="5">
    <source>
        <dbReference type="EMBL" id="KAF2703068.1"/>
    </source>
</evidence>
<proteinExistence type="inferred from homology"/>
<accession>A0A6G1JR97</accession>
<dbReference type="GO" id="GO:0046872">
    <property type="term" value="F:metal ion binding"/>
    <property type="evidence" value="ECO:0007669"/>
    <property type="project" value="UniProtKB-KW"/>
</dbReference>
<keyword evidence="6" id="KW-1185">Reference proteome</keyword>
<dbReference type="Gene3D" id="2.170.150.70">
    <property type="match status" value="1"/>
</dbReference>
<sequence length="276" mass="30971">MYLEYNHDGHFEAATGTLQMKDKGGIVDYRAHIWIEDTLDGGASPFITHVNGTKLGRFLQEPGQSEEVPLSWTWPSRNTIKTERTYAHCHCKGVELYISPPNESSKAAESGFAHLLIPHHTGPWENPTNHPWWLPRHDRFLAGTCACISCRQSSGFDLTFWAFIPAVNITQDSSGTISFLEITVLGTFCNICGADIFWDGDWRQGLIDVAVGLLDAPSGARAEELLAWWSGRVSFEEFAQNRHLVRGLEDGLKDWATRNNGAEYVATSDARHFTRY</sequence>
<evidence type="ECO:0000259" key="4">
    <source>
        <dbReference type="Pfam" id="PF04828"/>
    </source>
</evidence>
<organism evidence="5 6">
    <name type="scientific">Pleomassaria siparia CBS 279.74</name>
    <dbReference type="NCBI Taxonomy" id="1314801"/>
    <lineage>
        <taxon>Eukaryota</taxon>
        <taxon>Fungi</taxon>
        <taxon>Dikarya</taxon>
        <taxon>Ascomycota</taxon>
        <taxon>Pezizomycotina</taxon>
        <taxon>Dothideomycetes</taxon>
        <taxon>Pleosporomycetidae</taxon>
        <taxon>Pleosporales</taxon>
        <taxon>Pleomassariaceae</taxon>
        <taxon>Pleomassaria</taxon>
    </lineage>
</organism>
<comment type="similarity">
    <text evidence="1">Belongs to the Gfa family.</text>
</comment>
<dbReference type="SUPFAM" id="SSF51316">
    <property type="entry name" value="Mss4-like"/>
    <property type="match status" value="1"/>
</dbReference>
<evidence type="ECO:0000256" key="1">
    <source>
        <dbReference type="ARBA" id="ARBA00005495"/>
    </source>
</evidence>
<dbReference type="EMBL" id="MU005790">
    <property type="protein sequence ID" value="KAF2703068.1"/>
    <property type="molecule type" value="Genomic_DNA"/>
</dbReference>
<feature type="domain" description="CENP-V/GFA" evidence="4">
    <location>
        <begin position="143"/>
        <end position="222"/>
    </location>
</feature>
<gene>
    <name evidence="5" type="ORF">K504DRAFT_474304</name>
</gene>
<dbReference type="Proteomes" id="UP000799428">
    <property type="component" value="Unassembled WGS sequence"/>
</dbReference>
<dbReference type="AlphaFoldDB" id="A0A6G1JR97"/>
<keyword evidence="2" id="KW-0479">Metal-binding</keyword>
<reference evidence="5" key="1">
    <citation type="journal article" date="2020" name="Stud. Mycol.">
        <title>101 Dothideomycetes genomes: a test case for predicting lifestyles and emergence of pathogens.</title>
        <authorList>
            <person name="Haridas S."/>
            <person name="Albert R."/>
            <person name="Binder M."/>
            <person name="Bloem J."/>
            <person name="Labutti K."/>
            <person name="Salamov A."/>
            <person name="Andreopoulos B."/>
            <person name="Baker S."/>
            <person name="Barry K."/>
            <person name="Bills G."/>
            <person name="Bluhm B."/>
            <person name="Cannon C."/>
            <person name="Castanera R."/>
            <person name="Culley D."/>
            <person name="Daum C."/>
            <person name="Ezra D."/>
            <person name="Gonzalez J."/>
            <person name="Henrissat B."/>
            <person name="Kuo A."/>
            <person name="Liang C."/>
            <person name="Lipzen A."/>
            <person name="Lutzoni F."/>
            <person name="Magnuson J."/>
            <person name="Mondo S."/>
            <person name="Nolan M."/>
            <person name="Ohm R."/>
            <person name="Pangilinan J."/>
            <person name="Park H.-J."/>
            <person name="Ramirez L."/>
            <person name="Alfaro M."/>
            <person name="Sun H."/>
            <person name="Tritt A."/>
            <person name="Yoshinaga Y."/>
            <person name="Zwiers L.-H."/>
            <person name="Turgeon B."/>
            <person name="Goodwin S."/>
            <person name="Spatafora J."/>
            <person name="Crous P."/>
            <person name="Grigoriev I."/>
        </authorList>
    </citation>
    <scope>NUCLEOTIDE SEQUENCE</scope>
    <source>
        <strain evidence="5">CBS 279.74</strain>
    </source>
</reference>
<evidence type="ECO:0000256" key="3">
    <source>
        <dbReference type="ARBA" id="ARBA00022833"/>
    </source>
</evidence>